<dbReference type="SUPFAM" id="SSF47413">
    <property type="entry name" value="lambda repressor-like DNA-binding domains"/>
    <property type="match status" value="1"/>
</dbReference>
<name>A0A1G7ZD43_9PROT</name>
<organism evidence="1 2">
    <name type="scientific">Roseospirillum parvum</name>
    <dbReference type="NCBI Taxonomy" id="83401"/>
    <lineage>
        <taxon>Bacteria</taxon>
        <taxon>Pseudomonadati</taxon>
        <taxon>Pseudomonadota</taxon>
        <taxon>Alphaproteobacteria</taxon>
        <taxon>Rhodospirillales</taxon>
        <taxon>Rhodospirillaceae</taxon>
        <taxon>Roseospirillum</taxon>
    </lineage>
</organism>
<dbReference type="InterPro" id="IPR001387">
    <property type="entry name" value="Cro/C1-type_HTH"/>
</dbReference>
<sequence length="159" mass="17303">MTEFPAWPVRPTADDNGTWLITSRDLPEVTSFVETPTPLDGAEGTEALVAVARDAIATALAFRLDRGEDIPVPSPIQDGEVAVRMPLLADMKLAIRREMKAQGLTQTALAERMKADPRQVRRLLDLHHATPVAGLEAAADALDMARRSPFVPRREAEAA</sequence>
<protein>
    <submittedName>
        <fullName evidence="1">Antitoxin HicB</fullName>
    </submittedName>
</protein>
<dbReference type="STRING" id="83401.SAMN05421742_10476"/>
<accession>A0A1G7ZD43</accession>
<dbReference type="CDD" id="cd00093">
    <property type="entry name" value="HTH_XRE"/>
    <property type="match status" value="1"/>
</dbReference>
<keyword evidence="2" id="KW-1185">Reference proteome</keyword>
<evidence type="ECO:0000313" key="1">
    <source>
        <dbReference type="EMBL" id="SDH06661.1"/>
    </source>
</evidence>
<dbReference type="EMBL" id="FNCV01000004">
    <property type="protein sequence ID" value="SDH06661.1"/>
    <property type="molecule type" value="Genomic_DNA"/>
</dbReference>
<dbReference type="SUPFAM" id="SSF143100">
    <property type="entry name" value="TTHA1013/TTHA0281-like"/>
    <property type="match status" value="1"/>
</dbReference>
<evidence type="ECO:0000313" key="2">
    <source>
        <dbReference type="Proteomes" id="UP000217076"/>
    </source>
</evidence>
<dbReference type="InterPro" id="IPR010982">
    <property type="entry name" value="Lambda_DNA-bd_dom_sf"/>
</dbReference>
<dbReference type="GO" id="GO:0003677">
    <property type="term" value="F:DNA binding"/>
    <property type="evidence" value="ECO:0007669"/>
    <property type="project" value="InterPro"/>
</dbReference>
<reference evidence="2" key="1">
    <citation type="submission" date="2016-10" db="EMBL/GenBank/DDBJ databases">
        <authorList>
            <person name="Varghese N."/>
            <person name="Submissions S."/>
        </authorList>
    </citation>
    <scope>NUCLEOTIDE SEQUENCE [LARGE SCALE GENOMIC DNA]</scope>
    <source>
        <strain evidence="2">930I</strain>
    </source>
</reference>
<gene>
    <name evidence="1" type="ORF">SAMN05421742_10476</name>
</gene>
<dbReference type="AlphaFoldDB" id="A0A1G7ZD43"/>
<dbReference type="InterPro" id="IPR035069">
    <property type="entry name" value="TTHA1013/TTHA0281-like"/>
</dbReference>
<proteinExistence type="predicted"/>
<dbReference type="RefSeq" id="WP_092617704.1">
    <property type="nucleotide sequence ID" value="NZ_FNCV01000004.1"/>
</dbReference>
<dbReference type="OrthoDB" id="9807959at2"/>
<dbReference type="Proteomes" id="UP000217076">
    <property type="component" value="Unassembled WGS sequence"/>
</dbReference>